<feature type="region of interest" description="Disordered" evidence="1">
    <location>
        <begin position="1"/>
        <end position="28"/>
    </location>
</feature>
<keyword evidence="3" id="KW-1185">Reference proteome</keyword>
<gene>
    <name evidence="2" type="ORF">EVAR_100091_1</name>
</gene>
<evidence type="ECO:0000313" key="2">
    <source>
        <dbReference type="EMBL" id="GBP80214.1"/>
    </source>
</evidence>
<evidence type="ECO:0000256" key="1">
    <source>
        <dbReference type="SAM" id="MobiDB-lite"/>
    </source>
</evidence>
<dbReference type="EMBL" id="BGZK01001450">
    <property type="protein sequence ID" value="GBP80214.1"/>
    <property type="molecule type" value="Genomic_DNA"/>
</dbReference>
<dbReference type="AlphaFoldDB" id="A0A4C1YZI1"/>
<reference evidence="2 3" key="1">
    <citation type="journal article" date="2019" name="Commun. Biol.">
        <title>The bagworm genome reveals a unique fibroin gene that provides high tensile strength.</title>
        <authorList>
            <person name="Kono N."/>
            <person name="Nakamura H."/>
            <person name="Ohtoshi R."/>
            <person name="Tomita M."/>
            <person name="Numata K."/>
            <person name="Arakawa K."/>
        </authorList>
    </citation>
    <scope>NUCLEOTIDE SEQUENCE [LARGE SCALE GENOMIC DNA]</scope>
</reference>
<comment type="caution">
    <text evidence="2">The sequence shown here is derived from an EMBL/GenBank/DDBJ whole genome shotgun (WGS) entry which is preliminary data.</text>
</comment>
<feature type="compositionally biased region" description="Basic and acidic residues" evidence="1">
    <location>
        <begin position="9"/>
        <end position="22"/>
    </location>
</feature>
<evidence type="ECO:0000313" key="3">
    <source>
        <dbReference type="Proteomes" id="UP000299102"/>
    </source>
</evidence>
<accession>A0A4C1YZI1</accession>
<proteinExistence type="predicted"/>
<organism evidence="2 3">
    <name type="scientific">Eumeta variegata</name>
    <name type="common">Bagworm moth</name>
    <name type="synonym">Eumeta japonica</name>
    <dbReference type="NCBI Taxonomy" id="151549"/>
    <lineage>
        <taxon>Eukaryota</taxon>
        <taxon>Metazoa</taxon>
        <taxon>Ecdysozoa</taxon>
        <taxon>Arthropoda</taxon>
        <taxon>Hexapoda</taxon>
        <taxon>Insecta</taxon>
        <taxon>Pterygota</taxon>
        <taxon>Neoptera</taxon>
        <taxon>Endopterygota</taxon>
        <taxon>Lepidoptera</taxon>
        <taxon>Glossata</taxon>
        <taxon>Ditrysia</taxon>
        <taxon>Tineoidea</taxon>
        <taxon>Psychidae</taxon>
        <taxon>Oiketicinae</taxon>
        <taxon>Eumeta</taxon>
    </lineage>
</organism>
<protein>
    <submittedName>
        <fullName evidence="2">Uncharacterized protein</fullName>
    </submittedName>
</protein>
<name>A0A4C1YZI1_EUMVA</name>
<sequence>MTLSPPVKRRLEAGNDHRHPCDDNTTATDSLTLSPAVLIKSRTSSHTQINKATAVPLFMMPYHFILPLHFAADIFGVIRGTFARKSANENHRERSLMSASSICTYPVLENIKHFPLPWRPKQ</sequence>
<dbReference type="Proteomes" id="UP000299102">
    <property type="component" value="Unassembled WGS sequence"/>
</dbReference>